<name>A0ABW1CPT4_9ACTN</name>
<dbReference type="SUPFAM" id="SSF53850">
    <property type="entry name" value="Periplasmic binding protein-like II"/>
    <property type="match status" value="1"/>
</dbReference>
<keyword evidence="3" id="KW-1185">Reference proteome</keyword>
<reference evidence="3" key="1">
    <citation type="journal article" date="2019" name="Int. J. Syst. Evol. Microbiol.">
        <title>The Global Catalogue of Microorganisms (GCM) 10K type strain sequencing project: providing services to taxonomists for standard genome sequencing and annotation.</title>
        <authorList>
            <consortium name="The Broad Institute Genomics Platform"/>
            <consortium name="The Broad Institute Genome Sequencing Center for Infectious Disease"/>
            <person name="Wu L."/>
            <person name="Ma J."/>
        </authorList>
    </citation>
    <scope>NUCLEOTIDE SEQUENCE [LARGE SCALE GENOMIC DNA]</scope>
    <source>
        <strain evidence="3">CCUG 53903</strain>
    </source>
</reference>
<dbReference type="Gene3D" id="3.40.190.10">
    <property type="entry name" value="Periplasmic binding protein-like II"/>
    <property type="match status" value="1"/>
</dbReference>
<dbReference type="RefSeq" id="WP_379517057.1">
    <property type="nucleotide sequence ID" value="NZ_JBHSPA010000029.1"/>
</dbReference>
<dbReference type="Proteomes" id="UP001596058">
    <property type="component" value="Unassembled WGS sequence"/>
</dbReference>
<protein>
    <submittedName>
        <fullName evidence="2">LysR substrate-binding domain-containing protein</fullName>
    </submittedName>
</protein>
<evidence type="ECO:0000259" key="1">
    <source>
        <dbReference type="Pfam" id="PF03466"/>
    </source>
</evidence>
<dbReference type="EMBL" id="JBHSPA010000029">
    <property type="protein sequence ID" value="MFC5827367.1"/>
    <property type="molecule type" value="Genomic_DNA"/>
</dbReference>
<sequence>MEIAATPSQAIAPLATVVSRFTAEYPGVRVVVRAGATADQVVEAVRAGRTELGLLA</sequence>
<comment type="caution">
    <text evidence="2">The sequence shown here is derived from an EMBL/GenBank/DDBJ whole genome shotgun (WGS) entry which is preliminary data.</text>
</comment>
<proteinExistence type="predicted"/>
<feature type="domain" description="LysR substrate-binding" evidence="1">
    <location>
        <begin position="3"/>
        <end position="55"/>
    </location>
</feature>
<organism evidence="2 3">
    <name type="scientific">Nonomuraea insulae</name>
    <dbReference type="NCBI Taxonomy" id="1616787"/>
    <lineage>
        <taxon>Bacteria</taxon>
        <taxon>Bacillati</taxon>
        <taxon>Actinomycetota</taxon>
        <taxon>Actinomycetes</taxon>
        <taxon>Streptosporangiales</taxon>
        <taxon>Streptosporangiaceae</taxon>
        <taxon>Nonomuraea</taxon>
    </lineage>
</organism>
<evidence type="ECO:0000313" key="2">
    <source>
        <dbReference type="EMBL" id="MFC5827367.1"/>
    </source>
</evidence>
<evidence type="ECO:0000313" key="3">
    <source>
        <dbReference type="Proteomes" id="UP001596058"/>
    </source>
</evidence>
<dbReference type="InterPro" id="IPR005119">
    <property type="entry name" value="LysR_subst-bd"/>
</dbReference>
<gene>
    <name evidence="2" type="ORF">ACFPZ3_26180</name>
</gene>
<dbReference type="Pfam" id="PF03466">
    <property type="entry name" value="LysR_substrate"/>
    <property type="match status" value="1"/>
</dbReference>
<accession>A0ABW1CPT4</accession>